<evidence type="ECO:0000313" key="1">
    <source>
        <dbReference type="EMBL" id="KAF2879628.1"/>
    </source>
</evidence>
<organism evidence="1 2">
    <name type="scientific">Ignelater luminosus</name>
    <name type="common">Cucubano</name>
    <name type="synonym">Pyrophorus luminosus</name>
    <dbReference type="NCBI Taxonomy" id="2038154"/>
    <lineage>
        <taxon>Eukaryota</taxon>
        <taxon>Metazoa</taxon>
        <taxon>Ecdysozoa</taxon>
        <taxon>Arthropoda</taxon>
        <taxon>Hexapoda</taxon>
        <taxon>Insecta</taxon>
        <taxon>Pterygota</taxon>
        <taxon>Neoptera</taxon>
        <taxon>Endopterygota</taxon>
        <taxon>Coleoptera</taxon>
        <taxon>Polyphaga</taxon>
        <taxon>Elateriformia</taxon>
        <taxon>Elateroidea</taxon>
        <taxon>Elateridae</taxon>
        <taxon>Agrypninae</taxon>
        <taxon>Pyrophorini</taxon>
        <taxon>Ignelater</taxon>
    </lineage>
</organism>
<dbReference type="EMBL" id="VTPC01091112">
    <property type="protein sequence ID" value="KAF2879628.1"/>
    <property type="molecule type" value="Genomic_DNA"/>
</dbReference>
<sequence length="77" mass="8879">MRASEIKRCAIINKHLPGRTPEEILKVPKTSGIKRDFVYRTVNGYKETRNIKDKPRSDTSCSKRAPVMLKALENQKH</sequence>
<dbReference type="OrthoDB" id="10006939at2759"/>
<comment type="caution">
    <text evidence="1">The sequence shown here is derived from an EMBL/GenBank/DDBJ whole genome shotgun (WGS) entry which is preliminary data.</text>
</comment>
<dbReference type="Proteomes" id="UP000801492">
    <property type="component" value="Unassembled WGS sequence"/>
</dbReference>
<keyword evidence="2" id="KW-1185">Reference proteome</keyword>
<dbReference type="AlphaFoldDB" id="A0A8K0FYU4"/>
<proteinExistence type="predicted"/>
<gene>
    <name evidence="1" type="ORF">ILUMI_26541</name>
</gene>
<accession>A0A8K0FYU4</accession>
<evidence type="ECO:0000313" key="2">
    <source>
        <dbReference type="Proteomes" id="UP000801492"/>
    </source>
</evidence>
<name>A0A8K0FYU4_IGNLU</name>
<protein>
    <submittedName>
        <fullName evidence="1">Uncharacterized protein</fullName>
    </submittedName>
</protein>
<reference evidence="1" key="1">
    <citation type="submission" date="2019-08" db="EMBL/GenBank/DDBJ databases">
        <title>The genome of the North American firefly Photinus pyralis.</title>
        <authorList>
            <consortium name="Photinus pyralis genome working group"/>
            <person name="Fallon T.R."/>
            <person name="Sander Lower S.E."/>
            <person name="Weng J.-K."/>
        </authorList>
    </citation>
    <scope>NUCLEOTIDE SEQUENCE</scope>
    <source>
        <strain evidence="1">TRF0915ILg1</strain>
        <tissue evidence="1">Whole body</tissue>
    </source>
</reference>